<sequence>MTGPENVTVGLRLGRERLRLQEFVSAVAVQSCTAEQCRSQAARLERLAEVLREYARTLPEESPGGTHPGGTDD</sequence>
<comment type="caution">
    <text evidence="1">The sequence shown here is derived from an EMBL/GenBank/DDBJ whole genome shotgun (WGS) entry which is preliminary data.</text>
</comment>
<proteinExistence type="predicted"/>
<gene>
    <name evidence="1" type="ORF">CEP50_10765</name>
</gene>
<accession>A0A2T0GW21</accession>
<dbReference type="AlphaFoldDB" id="A0A2T0GW21"/>
<reference evidence="1 2" key="1">
    <citation type="submission" date="2018-03" db="EMBL/GenBank/DDBJ databases">
        <title>Actinopolyspora mortivallis from Sahara, screening for active biomolecules.</title>
        <authorList>
            <person name="Selama O."/>
            <person name="Wellington E.M.H."/>
            <person name="Hacene H."/>
        </authorList>
    </citation>
    <scope>NUCLEOTIDE SEQUENCE [LARGE SCALE GENOMIC DNA]</scope>
    <source>
        <strain evidence="1 2">M5A</strain>
    </source>
</reference>
<name>A0A2T0GW21_ACTMO</name>
<evidence type="ECO:0000313" key="1">
    <source>
        <dbReference type="EMBL" id="PRW63294.1"/>
    </source>
</evidence>
<dbReference type="EMBL" id="PVSR01000016">
    <property type="protein sequence ID" value="PRW63294.1"/>
    <property type="molecule type" value="Genomic_DNA"/>
</dbReference>
<organism evidence="1 2">
    <name type="scientific">Actinopolyspora mortivallis</name>
    <dbReference type="NCBI Taxonomy" id="33906"/>
    <lineage>
        <taxon>Bacteria</taxon>
        <taxon>Bacillati</taxon>
        <taxon>Actinomycetota</taxon>
        <taxon>Actinomycetes</taxon>
        <taxon>Actinopolysporales</taxon>
        <taxon>Actinopolysporaceae</taxon>
        <taxon>Actinopolyspora</taxon>
    </lineage>
</organism>
<dbReference type="InParanoid" id="A0A2T0GW21"/>
<keyword evidence="2" id="KW-1185">Reference proteome</keyword>
<dbReference type="Proteomes" id="UP000239352">
    <property type="component" value="Unassembled WGS sequence"/>
</dbReference>
<evidence type="ECO:0000313" key="2">
    <source>
        <dbReference type="Proteomes" id="UP000239352"/>
    </source>
</evidence>
<dbReference type="RefSeq" id="WP_106113813.1">
    <property type="nucleotide sequence ID" value="NZ_PVSR01000016.1"/>
</dbReference>
<protein>
    <submittedName>
        <fullName evidence="1">Uncharacterized protein</fullName>
    </submittedName>
</protein>